<feature type="domain" description="J" evidence="7">
    <location>
        <begin position="104"/>
        <end position="169"/>
    </location>
</feature>
<dbReference type="Pfam" id="PF07743">
    <property type="entry name" value="HSCB_C"/>
    <property type="match status" value="1"/>
</dbReference>
<keyword evidence="6" id="KW-0143">Chaperone</keyword>
<dbReference type="GO" id="GO:0044571">
    <property type="term" value="P:[2Fe-2S] cluster assembly"/>
    <property type="evidence" value="ECO:0000318"/>
    <property type="project" value="GO_Central"/>
</dbReference>
<gene>
    <name evidence="8" type="primary">LOC100177909</name>
</gene>
<dbReference type="FunFam" id="1.20.1280.20:FF:000002">
    <property type="entry name" value="HscB mitochondrial iron-sulfur cluster co-chaperone"/>
    <property type="match status" value="1"/>
</dbReference>
<dbReference type="GO" id="GO:0051087">
    <property type="term" value="F:protein-folding chaperone binding"/>
    <property type="evidence" value="ECO:0007669"/>
    <property type="project" value="InterPro"/>
</dbReference>
<evidence type="ECO:0000313" key="9">
    <source>
        <dbReference type="Proteomes" id="UP000008144"/>
    </source>
</evidence>
<protein>
    <submittedName>
        <fullName evidence="8">Iron-sulfur cluster co-chaperone protein HscB, mitochondrial-like</fullName>
    </submittedName>
</protein>
<dbReference type="NCBIfam" id="TIGR00714">
    <property type="entry name" value="hscB"/>
    <property type="match status" value="1"/>
</dbReference>
<reference evidence="8" key="4">
    <citation type="submission" date="2025-09" db="UniProtKB">
        <authorList>
            <consortium name="Ensembl"/>
        </authorList>
    </citation>
    <scope>IDENTIFICATION</scope>
</reference>
<comment type="similarity">
    <text evidence="3">Belongs to the HscB family.</text>
</comment>
<dbReference type="STRING" id="7719.ENSCINP00000011275"/>
<name>F6UTS4_CIOIN</name>
<evidence type="ECO:0000313" key="8">
    <source>
        <dbReference type="Ensembl" id="ENSCINP00000011275.3"/>
    </source>
</evidence>
<evidence type="ECO:0000256" key="2">
    <source>
        <dbReference type="ARBA" id="ARBA00004496"/>
    </source>
</evidence>
<dbReference type="InterPro" id="IPR004640">
    <property type="entry name" value="HscB"/>
</dbReference>
<dbReference type="InParanoid" id="F6UTS4"/>
<evidence type="ECO:0000256" key="5">
    <source>
        <dbReference type="ARBA" id="ARBA00023128"/>
    </source>
</evidence>
<dbReference type="Ensembl" id="ENSCINT00000011275.3">
    <property type="protein sequence ID" value="ENSCINP00000011275.3"/>
    <property type="gene ID" value="ENSCING00000005459.3"/>
</dbReference>
<dbReference type="GO" id="GO:0051259">
    <property type="term" value="P:protein complex oligomerization"/>
    <property type="evidence" value="ECO:0007669"/>
    <property type="project" value="InterPro"/>
</dbReference>
<dbReference type="InterPro" id="IPR036869">
    <property type="entry name" value="J_dom_sf"/>
</dbReference>
<comment type="subcellular location">
    <subcellularLocation>
        <location evidence="2">Cytoplasm</location>
    </subcellularLocation>
    <subcellularLocation>
        <location evidence="1">Mitochondrion</location>
    </subcellularLocation>
</comment>
<keyword evidence="4" id="KW-0963">Cytoplasm</keyword>
<evidence type="ECO:0000256" key="4">
    <source>
        <dbReference type="ARBA" id="ARBA00022490"/>
    </source>
</evidence>
<dbReference type="Gene3D" id="1.20.1280.20">
    <property type="entry name" value="HscB, C-terminal domain"/>
    <property type="match status" value="1"/>
</dbReference>
<accession>A0A1W2W431</accession>
<dbReference type="InterPro" id="IPR009073">
    <property type="entry name" value="HscB_oligo_C"/>
</dbReference>
<keyword evidence="9" id="KW-1185">Reference proteome</keyword>
<dbReference type="SUPFAM" id="SSF47144">
    <property type="entry name" value="HSC20 (HSCB), C-terminal oligomerisation domain"/>
    <property type="match status" value="1"/>
</dbReference>
<organism evidence="8 9">
    <name type="scientific">Ciona intestinalis</name>
    <name type="common">Transparent sea squirt</name>
    <name type="synonym">Ascidia intestinalis</name>
    <dbReference type="NCBI Taxonomy" id="7719"/>
    <lineage>
        <taxon>Eukaryota</taxon>
        <taxon>Metazoa</taxon>
        <taxon>Chordata</taxon>
        <taxon>Tunicata</taxon>
        <taxon>Ascidiacea</taxon>
        <taxon>Phlebobranchia</taxon>
        <taxon>Cionidae</taxon>
        <taxon>Ciona</taxon>
    </lineage>
</organism>
<evidence type="ECO:0000256" key="1">
    <source>
        <dbReference type="ARBA" id="ARBA00004173"/>
    </source>
</evidence>
<evidence type="ECO:0000256" key="6">
    <source>
        <dbReference type="ARBA" id="ARBA00023186"/>
    </source>
</evidence>
<accession>F6UTS4</accession>
<dbReference type="PANTHER" id="PTHR14021:SF15">
    <property type="entry name" value="IRON-SULFUR CLUSTER CO-CHAPERONE PROTEIN HSCB"/>
    <property type="match status" value="1"/>
</dbReference>
<reference evidence="8" key="3">
    <citation type="submission" date="2025-08" db="UniProtKB">
        <authorList>
            <consortium name="Ensembl"/>
        </authorList>
    </citation>
    <scope>IDENTIFICATION</scope>
</reference>
<dbReference type="GeneID" id="100177909"/>
<reference evidence="8" key="2">
    <citation type="journal article" date="2008" name="Genome Biol.">
        <title>Improved genome assembly and evidence-based global gene model set for the chordate Ciona intestinalis: new insight into intron and operon populations.</title>
        <authorList>
            <person name="Satou Y."/>
            <person name="Mineta K."/>
            <person name="Ogasawara M."/>
            <person name="Sasakura Y."/>
            <person name="Shoguchi E."/>
            <person name="Ueno K."/>
            <person name="Yamada L."/>
            <person name="Matsumoto J."/>
            <person name="Wasserscheid J."/>
            <person name="Dewar K."/>
            <person name="Wiley G.B."/>
            <person name="Macmil S.L."/>
            <person name="Roe B.A."/>
            <person name="Zeller R.W."/>
            <person name="Hastings K.E."/>
            <person name="Lemaire P."/>
            <person name="Lindquist E."/>
            <person name="Endo T."/>
            <person name="Hotta K."/>
            <person name="Inaba K."/>
        </authorList>
    </citation>
    <scope>NUCLEOTIDE SEQUENCE [LARGE SCALE GENOMIC DNA]</scope>
    <source>
        <strain evidence="8">wild type</strain>
    </source>
</reference>
<reference evidence="9" key="1">
    <citation type="journal article" date="2002" name="Science">
        <title>The draft genome of Ciona intestinalis: insights into chordate and vertebrate origins.</title>
        <authorList>
            <person name="Dehal P."/>
            <person name="Satou Y."/>
            <person name="Campbell R.K."/>
            <person name="Chapman J."/>
            <person name="Degnan B."/>
            <person name="De Tomaso A."/>
            <person name="Davidson B."/>
            <person name="Di Gregorio A."/>
            <person name="Gelpke M."/>
            <person name="Goodstein D.M."/>
            <person name="Harafuji N."/>
            <person name="Hastings K.E."/>
            <person name="Ho I."/>
            <person name="Hotta K."/>
            <person name="Huang W."/>
            <person name="Kawashima T."/>
            <person name="Lemaire P."/>
            <person name="Martinez D."/>
            <person name="Meinertzhagen I.A."/>
            <person name="Necula S."/>
            <person name="Nonaka M."/>
            <person name="Putnam N."/>
            <person name="Rash S."/>
            <person name="Saiga H."/>
            <person name="Satake M."/>
            <person name="Terry A."/>
            <person name="Yamada L."/>
            <person name="Wang H.G."/>
            <person name="Awazu S."/>
            <person name="Azumi K."/>
            <person name="Boore J."/>
            <person name="Branno M."/>
            <person name="Chin-Bow S."/>
            <person name="DeSantis R."/>
            <person name="Doyle S."/>
            <person name="Francino P."/>
            <person name="Keys D.N."/>
            <person name="Haga S."/>
            <person name="Hayashi H."/>
            <person name="Hino K."/>
            <person name="Imai K.S."/>
            <person name="Inaba K."/>
            <person name="Kano S."/>
            <person name="Kobayashi K."/>
            <person name="Kobayashi M."/>
            <person name="Lee B.I."/>
            <person name="Makabe K.W."/>
            <person name="Manohar C."/>
            <person name="Matassi G."/>
            <person name="Medina M."/>
            <person name="Mochizuki Y."/>
            <person name="Mount S."/>
            <person name="Morishita T."/>
            <person name="Miura S."/>
            <person name="Nakayama A."/>
            <person name="Nishizaka S."/>
            <person name="Nomoto H."/>
            <person name="Ohta F."/>
            <person name="Oishi K."/>
            <person name="Rigoutsos I."/>
            <person name="Sano M."/>
            <person name="Sasaki A."/>
            <person name="Sasakura Y."/>
            <person name="Shoguchi E."/>
            <person name="Shin-i T."/>
            <person name="Spagnuolo A."/>
            <person name="Stainier D."/>
            <person name="Suzuki M.M."/>
            <person name="Tassy O."/>
            <person name="Takatori N."/>
            <person name="Tokuoka M."/>
            <person name="Yagi K."/>
            <person name="Yoshizaki F."/>
            <person name="Wada S."/>
            <person name="Zhang C."/>
            <person name="Hyatt P.D."/>
            <person name="Larimer F."/>
            <person name="Detter C."/>
            <person name="Doggett N."/>
            <person name="Glavina T."/>
            <person name="Hawkins T."/>
            <person name="Richardson P."/>
            <person name="Lucas S."/>
            <person name="Kohara Y."/>
            <person name="Levine M."/>
            <person name="Satoh N."/>
            <person name="Rokhsar D.S."/>
        </authorList>
    </citation>
    <scope>NUCLEOTIDE SEQUENCE [LARGE SCALE GENOMIC DNA]</scope>
</reference>
<evidence type="ECO:0000256" key="3">
    <source>
        <dbReference type="ARBA" id="ARBA00010476"/>
    </source>
</evidence>
<dbReference type="InterPro" id="IPR036386">
    <property type="entry name" value="HscB_C_sf"/>
</dbReference>
<dbReference type="Proteomes" id="UP000008144">
    <property type="component" value="Chromosome 10"/>
</dbReference>
<proteinExistence type="inferred from homology"/>
<dbReference type="SMART" id="SM00271">
    <property type="entry name" value="DnaJ"/>
    <property type="match status" value="1"/>
</dbReference>
<dbReference type="GO" id="GO:0001671">
    <property type="term" value="F:ATPase activator activity"/>
    <property type="evidence" value="ECO:0007669"/>
    <property type="project" value="InterPro"/>
</dbReference>
<dbReference type="InterPro" id="IPR001623">
    <property type="entry name" value="DnaJ_domain"/>
</dbReference>
<dbReference type="Gene3D" id="1.10.287.110">
    <property type="entry name" value="DnaJ domain"/>
    <property type="match status" value="1"/>
</dbReference>
<dbReference type="GeneTree" id="ENSGT00390000008206"/>
<sequence length="266" mass="30503">MATTKTLTRLFSLSLQQTLRRNSSNSVLNITQRNCLHIYVQTQSFLPKVFVSNAKIKRRYSTLVENAEELRSSKDVCWKCSKKVKTSELFCGSCGTVLPVKNSDSYFTLFNLQVDFNISSPLLQNKFKKLQKLLHPDKFSLKSSAEQEISESVSSKLNKAYFCLAKPLSRGLYMLKLQGIHLGENVSADDPEFLMEIMELNEQIAASNEETHKEIQSTVKSHLEELTTKIATEFRDNNLHAAKEHLIRFKYYNNIDEKLRELIPPS</sequence>
<dbReference type="KEGG" id="cin:100177909"/>
<dbReference type="PANTHER" id="PTHR14021">
    <property type="entry name" value="IRON-SULFUR CLUSTER CO-CHAPERONE PROTEIN HSCB"/>
    <property type="match status" value="1"/>
</dbReference>
<dbReference type="EMBL" id="EAAA01000580">
    <property type="status" value="NOT_ANNOTATED_CDS"/>
    <property type="molecule type" value="Genomic_DNA"/>
</dbReference>
<dbReference type="SUPFAM" id="SSF46565">
    <property type="entry name" value="Chaperone J-domain"/>
    <property type="match status" value="1"/>
</dbReference>
<keyword evidence="5" id="KW-0496">Mitochondrion</keyword>
<dbReference type="CDD" id="cd06257">
    <property type="entry name" value="DnaJ"/>
    <property type="match status" value="1"/>
</dbReference>
<dbReference type="AlphaFoldDB" id="F6UTS4"/>
<dbReference type="OMA" id="LMFIERF"/>
<evidence type="ECO:0000259" key="7">
    <source>
        <dbReference type="SMART" id="SM00271"/>
    </source>
</evidence>
<dbReference type="OrthoDB" id="448954at2759"/>
<dbReference type="GO" id="GO:0005739">
    <property type="term" value="C:mitochondrion"/>
    <property type="evidence" value="ECO:0000318"/>
    <property type="project" value="GO_Central"/>
</dbReference>
<dbReference type="HOGENOM" id="CLU_068529_0_0_1"/>
<dbReference type="RefSeq" id="XP_002123428.1">
    <property type="nucleotide sequence ID" value="XM_002123392.5"/>
</dbReference>
<dbReference type="FunCoup" id="F6UTS4">
    <property type="interactions" value="13"/>
</dbReference>